<dbReference type="OrthoDB" id="1819737at2"/>
<evidence type="ECO:0000256" key="1">
    <source>
        <dbReference type="SAM" id="Phobius"/>
    </source>
</evidence>
<proteinExistence type="predicted"/>
<protein>
    <submittedName>
        <fullName evidence="2">Colicin V production protein</fullName>
    </submittedName>
</protein>
<keyword evidence="1" id="KW-0812">Transmembrane</keyword>
<keyword evidence="1" id="KW-1133">Transmembrane helix</keyword>
<organism evidence="2 3">
    <name type="scientific">Ruminococcus flavefaciens</name>
    <dbReference type="NCBI Taxonomy" id="1265"/>
    <lineage>
        <taxon>Bacteria</taxon>
        <taxon>Bacillati</taxon>
        <taxon>Bacillota</taxon>
        <taxon>Clostridia</taxon>
        <taxon>Eubacteriales</taxon>
        <taxon>Oscillospiraceae</taxon>
        <taxon>Ruminococcus</taxon>
    </lineage>
</organism>
<accession>A0A315Y002</accession>
<evidence type="ECO:0000313" key="3">
    <source>
        <dbReference type="Proteomes" id="UP000245720"/>
    </source>
</evidence>
<keyword evidence="1" id="KW-0472">Membrane</keyword>
<gene>
    <name evidence="2" type="ORF">IE37_01300</name>
</gene>
<dbReference type="RefSeq" id="WP_109726119.1">
    <property type="nucleotide sequence ID" value="NZ_CACVSX010000002.1"/>
</dbReference>
<feature type="transmembrane region" description="Helical" evidence="1">
    <location>
        <begin position="36"/>
        <end position="58"/>
    </location>
</feature>
<name>A0A315Y002_RUMFL</name>
<dbReference type="EMBL" id="QGDI01000004">
    <property type="protein sequence ID" value="PWJ13495.1"/>
    <property type="molecule type" value="Genomic_DNA"/>
</dbReference>
<feature type="transmembrane region" description="Helical" evidence="1">
    <location>
        <begin position="239"/>
        <end position="268"/>
    </location>
</feature>
<evidence type="ECO:0000313" key="2">
    <source>
        <dbReference type="EMBL" id="PWJ13495.1"/>
    </source>
</evidence>
<feature type="transmembrane region" description="Helical" evidence="1">
    <location>
        <begin position="6"/>
        <end position="24"/>
    </location>
</feature>
<feature type="transmembrane region" description="Helical" evidence="1">
    <location>
        <begin position="205"/>
        <end position="227"/>
    </location>
</feature>
<dbReference type="Proteomes" id="UP000245720">
    <property type="component" value="Unassembled WGS sequence"/>
</dbReference>
<reference evidence="2 3" key="1">
    <citation type="submission" date="2018-05" db="EMBL/GenBank/DDBJ databases">
        <title>The Hungate 1000. A catalogue of reference genomes from the rumen microbiome.</title>
        <authorList>
            <person name="Kelly W."/>
        </authorList>
    </citation>
    <scope>NUCLEOTIDE SEQUENCE [LARGE SCALE GENOMIC DNA]</scope>
    <source>
        <strain evidence="2 3">SAb67</strain>
    </source>
</reference>
<dbReference type="AlphaFoldDB" id="A0A315Y002"/>
<comment type="caution">
    <text evidence="2">The sequence shown here is derived from an EMBL/GenBank/DDBJ whole genome shotgun (WGS) entry which is preliminary data.</text>
</comment>
<sequence length="299" mass="33823">MGVQFWWFYDVIAVATILICLFITVKRGFLKAAVSLLGYVLALFIALSLSSSIGSSIYSKSVRESNVKKMDQALSENEFSEELAKYLESLGYNVKVDRDKLTGIYIKGEDVDENIYTYLNNINGRKVESEEGIFYNKLHEGYATVMSGLVSKHLSEYSAECAAKEIREHPTKFYGFMKLMDEPDSRRAPAEFIVDNYLKAPYVSIIKLITLIVMLIIFLVLTIIISTTAGKNDKMEPSIVTHVICGLIGIFKGAVFVFLIAVMVRLYVVFGSNKMLFFNHEAIDKTFIFKYIYDIVKGI</sequence>